<sequence length="1542" mass="174956">MITPQWDETFFNRFEDAYQTTIVLDNVSNPATNFSTVLERDVKAIDPTLILFLRRIRRLHLTVVDSNPFYHSVISKRFRRVDQTIAPGIIELIDEDTDSKLSLFKYSATAAFNGTEPRRPNVSRTDIVLAFPVAQQKPLTYTPLIREQNLVFAYLPLGNFGFKFVIHADFLTTSNRQSVDEDSSWNQNIARNIPYAFANAVSCFNADGSNVPSVHKELGKTWPLYLSTDTVGLNTYWSSIKRDIIRHLSELNVIKTRSGGLGVPKDLKFLDWAHDRHGQPILGHGSDYLSVDYPSSVREPLLSLGVTAPSWEWLCQKLYGLQNDGLLRGKMQNADWCSDLAEVILKARDWRDEIGLKQTLGKISLIPLEDGTWRCAPSEDSPIYFPASLGTTVPPGLSISLVSEKACSCPHRRLLFQKLGVKDCDAPNVVESILDYHAKCTSAAFSHMVAQVKYLYKAQEHLQSQNTISLHFVCSDKNHKKYFKRGRSSYIDVTVSGNLQRLFSGYSGAHFLDSSYFAGFDPVEKTRFTTWLSEKAEVALVPRFVSARGLHEDFEWLLNHKNDQVLAILYENQDLYMSQATDTVKDGLGKYKFLCEVEMSKQLYLAIQEHTFLPVEKEMVRKAFCDNGIVLSYNNYVSIGDCSWHGPKNHFIRPALFPVYGRELDRLFREILNVQNITAVEAEEHIQGLRDKGATIEDLTDIYVLIQEHCADTFSADDKYPCIAIPSPSGTKFEWKSPSQCVWDDEEFSQNELILESKIAIHHIIEQYAPTAVPFFTKVLEIPNAGVAELLADLKLMQEQKRDEPKRVYLLYERISNYRRGFAGMIKYIQKVQTRSRADHWDREAFQNSPLVFLRGINKQSGRWLPLEDCIWARSVLRSKHALIHSLNEYRDLFRDTLEIPNATVEMLITDLLDVSSKMTSLIHDEDGYQYVRELIQEIGRLYKDDSEVKRLVGKRCWPCRMRTGPPTLRRIGGFYVNDRQDLCDIFSDTYTILDFDLYVSRQVEGLLCSQACFQFLSESVTVETKFREPLGQDHDLKKDLQSRKGALMKYFEFVGCESPHELRPLFDNIEVWTSEDINTTYTLDEVTITKSEGGSSVEVNIGHNDMARLDIYVSANRHTRDCALLTDFPRQLIEALELEPADLPDLQVLLQVPRASLNALLIKKGIIGKASDIFEEGLRENLINGDCDDSDDHSSSEIGRGVSATSVGSITIESTRASARSEAANTTPKQHVVFRPVTNLFASRPTTREPLSQVHLDVPTDGSPRNRPVTPRLTGTGLYNVGNRSRNMQRIRHLVQQDRDSDDSVVAFDMSTCREALESVGPGPSSILVQAEPSLQGQERLASNRNGEERARDSEVGFLGEYYLTPSQVYLLLHDVFQIPNFSGEKNWTSSLRSRAGFSSFGHEVSDFTYKDTEGALTKHLSQMQPQWKYAIVPARDQEYNMSRSQDSLLHESETIRAGKIPSSHMKSEIILDNVMQAKRLRVTSAIPSEVYVILRISGLDVLEDGAPDHLWYNVYLDPYTCSESGILKFTTPTFTVTASH</sequence>
<dbReference type="RefSeq" id="XP_033377293.1">
    <property type="nucleotide sequence ID" value="XM_033530681.1"/>
</dbReference>
<evidence type="ECO:0000256" key="1">
    <source>
        <dbReference type="SAM" id="MobiDB-lite"/>
    </source>
</evidence>
<protein>
    <submittedName>
        <fullName evidence="2">Putative heterokaryon incompatibility protein</fullName>
    </submittedName>
</protein>
<proteinExistence type="predicted"/>
<evidence type="ECO:0000313" key="2">
    <source>
        <dbReference type="EMBL" id="KAF2008954.1"/>
    </source>
</evidence>
<dbReference type="PANTHER" id="PTHR32387:SF0">
    <property type="entry name" value="PROTEIN NO VEIN"/>
    <property type="match status" value="1"/>
</dbReference>
<gene>
    <name evidence="2" type="ORF">BU24DRAFT_445217</name>
</gene>
<dbReference type="GeneID" id="54288078"/>
<evidence type="ECO:0000313" key="3">
    <source>
        <dbReference type="Proteomes" id="UP000799778"/>
    </source>
</evidence>
<dbReference type="Proteomes" id="UP000799778">
    <property type="component" value="Unassembled WGS sequence"/>
</dbReference>
<dbReference type="InterPro" id="IPR052957">
    <property type="entry name" value="Auxin_embryo_med"/>
</dbReference>
<organism evidence="2 3">
    <name type="scientific">Aaosphaeria arxii CBS 175.79</name>
    <dbReference type="NCBI Taxonomy" id="1450172"/>
    <lineage>
        <taxon>Eukaryota</taxon>
        <taxon>Fungi</taxon>
        <taxon>Dikarya</taxon>
        <taxon>Ascomycota</taxon>
        <taxon>Pezizomycotina</taxon>
        <taxon>Dothideomycetes</taxon>
        <taxon>Pleosporomycetidae</taxon>
        <taxon>Pleosporales</taxon>
        <taxon>Pleosporales incertae sedis</taxon>
        <taxon>Aaosphaeria</taxon>
    </lineage>
</organism>
<feature type="region of interest" description="Disordered" evidence="1">
    <location>
        <begin position="1255"/>
        <end position="1277"/>
    </location>
</feature>
<dbReference type="OrthoDB" id="1262810at2759"/>
<name>A0A6A5X875_9PLEO</name>
<reference evidence="2" key="1">
    <citation type="journal article" date="2020" name="Stud. Mycol.">
        <title>101 Dothideomycetes genomes: a test case for predicting lifestyles and emergence of pathogens.</title>
        <authorList>
            <person name="Haridas S."/>
            <person name="Albert R."/>
            <person name="Binder M."/>
            <person name="Bloem J."/>
            <person name="Labutti K."/>
            <person name="Salamov A."/>
            <person name="Andreopoulos B."/>
            <person name="Baker S."/>
            <person name="Barry K."/>
            <person name="Bills G."/>
            <person name="Bluhm B."/>
            <person name="Cannon C."/>
            <person name="Castanera R."/>
            <person name="Culley D."/>
            <person name="Daum C."/>
            <person name="Ezra D."/>
            <person name="Gonzalez J."/>
            <person name="Henrissat B."/>
            <person name="Kuo A."/>
            <person name="Liang C."/>
            <person name="Lipzen A."/>
            <person name="Lutzoni F."/>
            <person name="Magnuson J."/>
            <person name="Mondo S."/>
            <person name="Nolan M."/>
            <person name="Ohm R."/>
            <person name="Pangilinan J."/>
            <person name="Park H.-J."/>
            <person name="Ramirez L."/>
            <person name="Alfaro M."/>
            <person name="Sun H."/>
            <person name="Tritt A."/>
            <person name="Yoshinaga Y."/>
            <person name="Zwiers L.-H."/>
            <person name="Turgeon B."/>
            <person name="Goodwin S."/>
            <person name="Spatafora J."/>
            <person name="Crous P."/>
            <person name="Grigoriev I."/>
        </authorList>
    </citation>
    <scope>NUCLEOTIDE SEQUENCE</scope>
    <source>
        <strain evidence="2">CBS 175.79</strain>
    </source>
</reference>
<dbReference type="EMBL" id="ML978080">
    <property type="protein sequence ID" value="KAF2008954.1"/>
    <property type="molecule type" value="Genomic_DNA"/>
</dbReference>
<dbReference type="PANTHER" id="PTHR32387">
    <property type="entry name" value="WU:FJ29H11"/>
    <property type="match status" value="1"/>
</dbReference>
<keyword evidence="3" id="KW-1185">Reference proteome</keyword>
<accession>A0A6A5X875</accession>